<accession>A0ABT1PEV1</accession>
<gene>
    <name evidence="2" type="ORF">NON19_17985</name>
</gene>
<dbReference type="EMBL" id="JANFNH010000020">
    <property type="protein sequence ID" value="MCQ4043859.1"/>
    <property type="molecule type" value="Genomic_DNA"/>
</dbReference>
<evidence type="ECO:0000313" key="2">
    <source>
        <dbReference type="EMBL" id="MCQ4043859.1"/>
    </source>
</evidence>
<feature type="region of interest" description="Disordered" evidence="1">
    <location>
        <begin position="65"/>
        <end position="119"/>
    </location>
</feature>
<dbReference type="RefSeq" id="WP_255929308.1">
    <property type="nucleotide sequence ID" value="NZ_JANFNH010000020.1"/>
</dbReference>
<name>A0ABT1PEV1_9ACTN</name>
<comment type="caution">
    <text evidence="2">The sequence shown here is derived from an EMBL/GenBank/DDBJ whole genome shotgun (WGS) entry which is preliminary data.</text>
</comment>
<proteinExistence type="predicted"/>
<sequence length="119" mass="13271">MNTTSSRDAECRWWAFQTRMDALAARRHAVRVAESANDPQAGTLRDAVARAVTRALRGLTETTAADAQFQRLAPPADDPPVEPAKPLHQMNSQELRARSREYWSQRGEALGSPSWRGLE</sequence>
<organism evidence="2 3">
    <name type="scientific">Streptantibioticus rubrisoli</name>
    <dbReference type="NCBI Taxonomy" id="1387313"/>
    <lineage>
        <taxon>Bacteria</taxon>
        <taxon>Bacillati</taxon>
        <taxon>Actinomycetota</taxon>
        <taxon>Actinomycetes</taxon>
        <taxon>Kitasatosporales</taxon>
        <taxon>Streptomycetaceae</taxon>
        <taxon>Streptantibioticus</taxon>
    </lineage>
</organism>
<reference evidence="2 3" key="1">
    <citation type="submission" date="2022-06" db="EMBL/GenBank/DDBJ databases">
        <title>Draft genome sequence of type strain Streptomyces rubrisoli DSM 42083.</title>
        <authorList>
            <person name="Duangmal K."/>
            <person name="Klaysubun C."/>
        </authorList>
    </citation>
    <scope>NUCLEOTIDE SEQUENCE [LARGE SCALE GENOMIC DNA]</scope>
    <source>
        <strain evidence="2 3">DSM 42083</strain>
    </source>
</reference>
<protein>
    <submittedName>
        <fullName evidence="2">Uncharacterized protein</fullName>
    </submittedName>
</protein>
<keyword evidence="3" id="KW-1185">Reference proteome</keyword>
<evidence type="ECO:0000313" key="3">
    <source>
        <dbReference type="Proteomes" id="UP001206206"/>
    </source>
</evidence>
<dbReference type="Proteomes" id="UP001206206">
    <property type="component" value="Unassembled WGS sequence"/>
</dbReference>
<evidence type="ECO:0000256" key="1">
    <source>
        <dbReference type="SAM" id="MobiDB-lite"/>
    </source>
</evidence>